<evidence type="ECO:0000256" key="1">
    <source>
        <dbReference type="SAM" id="MobiDB-lite"/>
    </source>
</evidence>
<keyword evidence="2" id="KW-0282">Flagellum</keyword>
<feature type="non-terminal residue" evidence="2">
    <location>
        <position position="1"/>
    </location>
</feature>
<gene>
    <name evidence="2" type="ORF">AVDCRST_MAG90-2723</name>
</gene>
<feature type="compositionally biased region" description="Basic and acidic residues" evidence="1">
    <location>
        <begin position="45"/>
        <end position="54"/>
    </location>
</feature>
<keyword evidence="2" id="KW-0969">Cilium</keyword>
<keyword evidence="2" id="KW-0966">Cell projection</keyword>
<feature type="region of interest" description="Disordered" evidence="1">
    <location>
        <begin position="1"/>
        <end position="177"/>
    </location>
</feature>
<feature type="compositionally biased region" description="Basic residues" evidence="1">
    <location>
        <begin position="60"/>
        <end position="73"/>
    </location>
</feature>
<feature type="compositionally biased region" description="Basic and acidic residues" evidence="1">
    <location>
        <begin position="270"/>
        <end position="292"/>
    </location>
</feature>
<reference evidence="2" key="1">
    <citation type="submission" date="2020-02" db="EMBL/GenBank/DDBJ databases">
        <authorList>
            <person name="Meier V. D."/>
        </authorList>
    </citation>
    <scope>NUCLEOTIDE SEQUENCE</scope>
    <source>
        <strain evidence="2">AVDCRST_MAG90</strain>
    </source>
</reference>
<dbReference type="EMBL" id="CADCUC010000569">
    <property type="protein sequence ID" value="CAA9357177.1"/>
    <property type="molecule type" value="Genomic_DNA"/>
</dbReference>
<feature type="compositionally biased region" description="Low complexity" evidence="1">
    <location>
        <begin position="14"/>
        <end position="25"/>
    </location>
</feature>
<feature type="compositionally biased region" description="Low complexity" evidence="1">
    <location>
        <begin position="148"/>
        <end position="161"/>
    </location>
</feature>
<proteinExistence type="predicted"/>
<feature type="region of interest" description="Disordered" evidence="1">
    <location>
        <begin position="241"/>
        <end position="336"/>
    </location>
</feature>
<organism evidence="2">
    <name type="scientific">uncultured Microvirga sp</name>
    <dbReference type="NCBI Taxonomy" id="412392"/>
    <lineage>
        <taxon>Bacteria</taxon>
        <taxon>Pseudomonadati</taxon>
        <taxon>Pseudomonadota</taxon>
        <taxon>Alphaproteobacteria</taxon>
        <taxon>Hyphomicrobiales</taxon>
        <taxon>Methylobacteriaceae</taxon>
        <taxon>Microvirga</taxon>
        <taxon>environmental samples</taxon>
    </lineage>
</organism>
<dbReference type="AlphaFoldDB" id="A0A6J4MEL0"/>
<feature type="compositionally biased region" description="Low complexity" evidence="1">
    <location>
        <begin position="91"/>
        <end position="116"/>
    </location>
</feature>
<name>A0A6J4MEL0_9HYPH</name>
<protein>
    <submittedName>
        <fullName evidence="2">MotA/TolQ/ExbB proton channel family protein, probably associated with flagella</fullName>
    </submittedName>
</protein>
<accession>A0A6J4MEL0</accession>
<evidence type="ECO:0000313" key="2">
    <source>
        <dbReference type="EMBL" id="CAA9357177.1"/>
    </source>
</evidence>
<feature type="compositionally biased region" description="Basic and acidic residues" evidence="1">
    <location>
        <begin position="117"/>
        <end position="147"/>
    </location>
</feature>
<feature type="compositionally biased region" description="Basic residues" evidence="1">
    <location>
        <begin position="1"/>
        <end position="10"/>
    </location>
</feature>
<feature type="non-terminal residue" evidence="2">
    <location>
        <position position="336"/>
    </location>
</feature>
<sequence>AEPNRHRARAGTHAGPRPAPDAAAALSRPHGGVPRARRLPGLHPPRGDLARLHGEPGSQRAHHRHPVHRRHPGRPAGDPVVSRGALGQPDAPAVRGRGAGRTAGAARPHGGAARQPGEPERAAGRDHPLAARFDRGPSRREPRDHPVSGRPSRVPRPSGHVLGADRHGRVCRAGDPVDARGRRIGRAVRRAEERARGAARRHGPLLFGLALRPRRLAGAGLSRPAGRPGAGPLLQRARGLAGQRHHGCERGRCGDQARLAARPGAGAEQAYRDDERGRERAGRHPGHGEPRRGHPRARPAYAGRAADDPRLGRGPGGARKGAEAGARPPVPRAGLV</sequence>
<feature type="compositionally biased region" description="Basic and acidic residues" evidence="1">
    <location>
        <begin position="246"/>
        <end position="255"/>
    </location>
</feature>